<dbReference type="GO" id="GO:0042811">
    <property type="term" value="P:pheromone biosynthetic process"/>
    <property type="evidence" value="ECO:0007669"/>
    <property type="project" value="UniProtKB-ARBA"/>
</dbReference>
<dbReference type="GO" id="GO:0004659">
    <property type="term" value="F:prenyltransferase activity"/>
    <property type="evidence" value="ECO:0007669"/>
    <property type="project" value="InterPro"/>
</dbReference>
<sequence length="326" mass="35486">MLFSQIVRRSPQWKRAVAEAEKLVSYSGSYLSLQSSLSDEEANLALSVRKLLGTKHPLLQTAKDLFYNGNNSIQTRGLVVLLVSQAANDLKRSLSGSQPSTSAGTDCSEKILTKQRHLAEIVEIVYTANLLHRGVLDVAQMTSGNVEKLKLGNKLAVLGGDFLLANASVALANLCAPQVTSSVAQGIADMSEAEFLSLKHPDRALPQDLWDRTIYLQSGSLLAHSCKSAILLADLDDQSLLDNSFTIGRRVALIYALSEILTTNGSVNNKRETPEIDMSRQETFDWLENQGKLAIESINSSFPSSSGAVRSLKQIIRALSDRKCLV</sequence>
<name>A0A914X3D4_9BILA</name>
<keyword evidence="2" id="KW-1185">Reference proteome</keyword>
<dbReference type="CDD" id="cd00867">
    <property type="entry name" value="Trans_IPPS"/>
    <property type="match status" value="1"/>
</dbReference>
<dbReference type="GO" id="GO:0006744">
    <property type="term" value="P:ubiquinone biosynthetic process"/>
    <property type="evidence" value="ECO:0007669"/>
    <property type="project" value="TreeGrafter"/>
</dbReference>
<dbReference type="Proteomes" id="UP000887566">
    <property type="component" value="Unplaced"/>
</dbReference>
<dbReference type="PANTHER" id="PTHR12001:SF55">
    <property type="entry name" value="ALL TRANS-POLYPRENYL-DIPHOSPHATE SYNTHASE PDSS2"/>
    <property type="match status" value="1"/>
</dbReference>
<protein>
    <submittedName>
        <fullName evidence="3">Decaprenyl-diphosphate synthase subunit 2</fullName>
    </submittedName>
</protein>
<evidence type="ECO:0000313" key="3">
    <source>
        <dbReference type="WBParaSite" id="PSAMB.scaffold6170size10026.g28043.t1"/>
    </source>
</evidence>
<dbReference type="WBParaSite" id="PSAMB.scaffold6170size10026.g28043.t1">
    <property type="protein sequence ID" value="PSAMB.scaffold6170size10026.g28043.t1"/>
    <property type="gene ID" value="PSAMB.scaffold6170size10026.g28043"/>
</dbReference>
<dbReference type="GO" id="GO:0005739">
    <property type="term" value="C:mitochondrion"/>
    <property type="evidence" value="ECO:0007669"/>
    <property type="project" value="TreeGrafter"/>
</dbReference>
<reference evidence="3" key="1">
    <citation type="submission" date="2022-11" db="UniProtKB">
        <authorList>
            <consortium name="WormBaseParasite"/>
        </authorList>
    </citation>
    <scope>IDENTIFICATION</scope>
</reference>
<proteinExistence type="inferred from homology"/>
<dbReference type="Pfam" id="PF00348">
    <property type="entry name" value="polyprenyl_synt"/>
    <property type="match status" value="1"/>
</dbReference>
<dbReference type="Gene3D" id="1.10.600.10">
    <property type="entry name" value="Farnesyl Diphosphate Synthase"/>
    <property type="match status" value="1"/>
</dbReference>
<organism evidence="2 3">
    <name type="scientific">Plectus sambesii</name>
    <dbReference type="NCBI Taxonomy" id="2011161"/>
    <lineage>
        <taxon>Eukaryota</taxon>
        <taxon>Metazoa</taxon>
        <taxon>Ecdysozoa</taxon>
        <taxon>Nematoda</taxon>
        <taxon>Chromadorea</taxon>
        <taxon>Plectida</taxon>
        <taxon>Plectina</taxon>
        <taxon>Plectoidea</taxon>
        <taxon>Plectidae</taxon>
        <taxon>Plectus</taxon>
    </lineage>
</organism>
<dbReference type="PANTHER" id="PTHR12001">
    <property type="entry name" value="GERANYLGERANYL PYROPHOSPHATE SYNTHASE"/>
    <property type="match status" value="1"/>
</dbReference>
<dbReference type="SUPFAM" id="SSF48576">
    <property type="entry name" value="Terpenoid synthases"/>
    <property type="match status" value="1"/>
</dbReference>
<accession>A0A914X3D4</accession>
<dbReference type="InterPro" id="IPR000092">
    <property type="entry name" value="Polyprenyl_synt"/>
</dbReference>
<dbReference type="GO" id="GO:1990234">
    <property type="term" value="C:transferase complex"/>
    <property type="evidence" value="ECO:0007669"/>
    <property type="project" value="TreeGrafter"/>
</dbReference>
<evidence type="ECO:0000256" key="1">
    <source>
        <dbReference type="RuleBase" id="RU004466"/>
    </source>
</evidence>
<dbReference type="InterPro" id="IPR008949">
    <property type="entry name" value="Isoprenoid_synthase_dom_sf"/>
</dbReference>
<dbReference type="GO" id="GO:0008299">
    <property type="term" value="P:isoprenoid biosynthetic process"/>
    <property type="evidence" value="ECO:0007669"/>
    <property type="project" value="InterPro"/>
</dbReference>
<keyword evidence="1" id="KW-0808">Transferase</keyword>
<dbReference type="AlphaFoldDB" id="A0A914X3D4"/>
<comment type="similarity">
    <text evidence="1">Belongs to the FPP/GGPP synthase family.</text>
</comment>
<evidence type="ECO:0000313" key="2">
    <source>
        <dbReference type="Proteomes" id="UP000887566"/>
    </source>
</evidence>